<keyword evidence="3" id="KW-1185">Reference proteome</keyword>
<evidence type="ECO:0000256" key="1">
    <source>
        <dbReference type="SAM" id="MobiDB-lite"/>
    </source>
</evidence>
<feature type="region of interest" description="Disordered" evidence="1">
    <location>
        <begin position="14"/>
        <end position="38"/>
    </location>
</feature>
<dbReference type="EMBL" id="AKGD01000001">
    <property type="protein sequence ID" value="EIT71077.1"/>
    <property type="molecule type" value="Genomic_DNA"/>
</dbReference>
<name>I7ZH75_9GAMM</name>
<dbReference type="STRING" id="1172194.WQQ_12140"/>
<comment type="caution">
    <text evidence="2">The sequence shown here is derived from an EMBL/GenBank/DDBJ whole genome shotgun (WGS) entry which is preliminary data.</text>
</comment>
<proteinExistence type="predicted"/>
<accession>I7ZH75</accession>
<dbReference type="AlphaFoldDB" id="I7ZH75"/>
<evidence type="ECO:0000313" key="3">
    <source>
        <dbReference type="Proteomes" id="UP000003704"/>
    </source>
</evidence>
<evidence type="ECO:0000313" key="2">
    <source>
        <dbReference type="EMBL" id="EIT71077.1"/>
    </source>
</evidence>
<reference evidence="2 3" key="1">
    <citation type="journal article" date="2012" name="J. Bacteriol.">
        <title>Genome Sequence of n-Alkane-Degrading Hydrocarboniphaga effusa Strain AP103T (ATCC BAA-332T).</title>
        <authorList>
            <person name="Chang H.K."/>
            <person name="Zylstra G.J."/>
            <person name="Chae J.C."/>
        </authorList>
    </citation>
    <scope>NUCLEOTIDE SEQUENCE [LARGE SCALE GENOMIC DNA]</scope>
    <source>
        <strain evidence="2 3">AP103</strain>
    </source>
</reference>
<dbReference type="Proteomes" id="UP000003704">
    <property type="component" value="Unassembled WGS sequence"/>
</dbReference>
<sequence length="38" mass="3975">MAMAQRTIRIASELQDNRPGLAGATAAAVPTPRDGLRP</sequence>
<gene>
    <name evidence="2" type="ORF">WQQ_12140</name>
</gene>
<organism evidence="2 3">
    <name type="scientific">Hydrocarboniphaga effusa AP103</name>
    <dbReference type="NCBI Taxonomy" id="1172194"/>
    <lineage>
        <taxon>Bacteria</taxon>
        <taxon>Pseudomonadati</taxon>
        <taxon>Pseudomonadota</taxon>
        <taxon>Gammaproteobacteria</taxon>
        <taxon>Nevskiales</taxon>
        <taxon>Nevskiaceae</taxon>
        <taxon>Hydrocarboniphaga</taxon>
    </lineage>
</organism>
<protein>
    <submittedName>
        <fullName evidence="2">Uncharacterized protein</fullName>
    </submittedName>
</protein>